<sequence length="254" mass="27866">MSATPPAPTPGDEPACWVSLTYDGLLHSHVEVAVPELKARSLPATFFGAPEDLVERATAWRAVADEGIDLGCHPLFKSTDPFGNLPNWTLDMVEYELRSCRKLFTELIYRQSDFPFAYPGPERGCLKAPHDHGATSYEPIVRRLFGVARGAIEGINDRSRPDLGMLFRYETHSHTAEEIIRAVQEAERTQGWIVLVFGGIGEGDFGIDATAHSKFLDWLSQRTADVRVGSLVGLASRVRGWAEAQGAASQGDAE</sequence>
<dbReference type="GO" id="GO:0016810">
    <property type="term" value="F:hydrolase activity, acting on carbon-nitrogen (but not peptide) bonds"/>
    <property type="evidence" value="ECO:0007669"/>
    <property type="project" value="InterPro"/>
</dbReference>
<dbReference type="AlphaFoldDB" id="A0A809SDU2"/>
<dbReference type="EMBL" id="AP021858">
    <property type="protein sequence ID" value="BBO23334.1"/>
    <property type="molecule type" value="Genomic_DNA"/>
</dbReference>
<name>A0A809SDU2_9BACT</name>
<dbReference type="Pfam" id="PF01522">
    <property type="entry name" value="Polysacc_deac_1"/>
    <property type="match status" value="1"/>
</dbReference>
<evidence type="ECO:0000313" key="2">
    <source>
        <dbReference type="EMBL" id="BBO23334.1"/>
    </source>
</evidence>
<dbReference type="Proteomes" id="UP000662873">
    <property type="component" value="Chromosome"/>
</dbReference>
<dbReference type="Gene3D" id="3.20.20.370">
    <property type="entry name" value="Glycoside hydrolase/deacetylase"/>
    <property type="match status" value="1"/>
</dbReference>
<dbReference type="GO" id="GO:0005975">
    <property type="term" value="P:carbohydrate metabolic process"/>
    <property type="evidence" value="ECO:0007669"/>
    <property type="project" value="InterPro"/>
</dbReference>
<organism evidence="2 3">
    <name type="scientific">Candidatus Nitrosymbiomonas proteolyticus</name>
    <dbReference type="NCBI Taxonomy" id="2608984"/>
    <lineage>
        <taxon>Bacteria</taxon>
        <taxon>Bacillati</taxon>
        <taxon>Armatimonadota</taxon>
        <taxon>Armatimonadota incertae sedis</taxon>
        <taxon>Candidatus Nitrosymbiomonas</taxon>
    </lineage>
</organism>
<dbReference type="KEGG" id="npy:NPRO_09290"/>
<evidence type="ECO:0000313" key="3">
    <source>
        <dbReference type="Proteomes" id="UP000662873"/>
    </source>
</evidence>
<reference evidence="2" key="1">
    <citation type="journal article" name="DNA Res.">
        <title>The physiological potential of anammox bacteria as revealed by their core genome structure.</title>
        <authorList>
            <person name="Okubo T."/>
            <person name="Toyoda A."/>
            <person name="Fukuhara K."/>
            <person name="Uchiyama I."/>
            <person name="Harigaya Y."/>
            <person name="Kuroiwa M."/>
            <person name="Suzuki T."/>
            <person name="Murakami Y."/>
            <person name="Suwa Y."/>
            <person name="Takami H."/>
        </authorList>
    </citation>
    <scope>NUCLEOTIDE SEQUENCE</scope>
    <source>
        <strain evidence="2">317325-2</strain>
    </source>
</reference>
<accession>A0A809SDU2</accession>
<dbReference type="SUPFAM" id="SSF88713">
    <property type="entry name" value="Glycoside hydrolase/deacetylase"/>
    <property type="match status" value="1"/>
</dbReference>
<evidence type="ECO:0000259" key="1">
    <source>
        <dbReference type="Pfam" id="PF01522"/>
    </source>
</evidence>
<protein>
    <recommendedName>
        <fullName evidence="1">NodB homology domain-containing protein</fullName>
    </recommendedName>
</protein>
<dbReference type="InterPro" id="IPR002509">
    <property type="entry name" value="NODB_dom"/>
</dbReference>
<feature type="domain" description="NodB homology" evidence="1">
    <location>
        <begin position="17"/>
        <end position="120"/>
    </location>
</feature>
<proteinExistence type="predicted"/>
<dbReference type="InterPro" id="IPR011330">
    <property type="entry name" value="Glyco_hydro/deAcase_b/a-brl"/>
</dbReference>
<gene>
    <name evidence="2" type="ORF">NPRO_09290</name>
</gene>